<feature type="transmembrane region" description="Helical" evidence="1">
    <location>
        <begin position="15"/>
        <end position="34"/>
    </location>
</feature>
<dbReference type="GO" id="GO:0006508">
    <property type="term" value="P:proteolysis"/>
    <property type="evidence" value="ECO:0007669"/>
    <property type="project" value="InterPro"/>
</dbReference>
<keyword evidence="1" id="KW-1133">Transmembrane helix</keyword>
<name>A0A381PT09_9ZZZZ</name>
<dbReference type="Pfam" id="PF01244">
    <property type="entry name" value="Peptidase_M19"/>
    <property type="match status" value="1"/>
</dbReference>
<keyword evidence="1" id="KW-0472">Membrane</keyword>
<organism evidence="2">
    <name type="scientific">marine metagenome</name>
    <dbReference type="NCBI Taxonomy" id="408172"/>
    <lineage>
        <taxon>unclassified sequences</taxon>
        <taxon>metagenomes</taxon>
        <taxon>ecological metagenomes</taxon>
    </lineage>
</organism>
<proteinExistence type="predicted"/>
<dbReference type="CDD" id="cd01301">
    <property type="entry name" value="rDP_like"/>
    <property type="match status" value="1"/>
</dbReference>
<dbReference type="PANTHER" id="PTHR10443:SF12">
    <property type="entry name" value="DIPEPTIDASE"/>
    <property type="match status" value="1"/>
</dbReference>
<reference evidence="2" key="1">
    <citation type="submission" date="2018-05" db="EMBL/GenBank/DDBJ databases">
        <authorList>
            <person name="Lanie J.A."/>
            <person name="Ng W.-L."/>
            <person name="Kazmierczak K.M."/>
            <person name="Andrzejewski T.M."/>
            <person name="Davidsen T.M."/>
            <person name="Wayne K.J."/>
            <person name="Tettelin H."/>
            <person name="Glass J.I."/>
            <person name="Rusch D."/>
            <person name="Podicherti R."/>
            <person name="Tsui H.-C.T."/>
            <person name="Winkler M.E."/>
        </authorList>
    </citation>
    <scope>NUCLEOTIDE SEQUENCE</scope>
</reference>
<evidence type="ECO:0008006" key="3">
    <source>
        <dbReference type="Google" id="ProtNLM"/>
    </source>
</evidence>
<dbReference type="InterPro" id="IPR032466">
    <property type="entry name" value="Metal_Hydrolase"/>
</dbReference>
<dbReference type="GO" id="GO:0070573">
    <property type="term" value="F:metallodipeptidase activity"/>
    <property type="evidence" value="ECO:0007669"/>
    <property type="project" value="InterPro"/>
</dbReference>
<dbReference type="Gene3D" id="3.20.20.140">
    <property type="entry name" value="Metal-dependent hydrolases"/>
    <property type="match status" value="1"/>
</dbReference>
<sequence>MKLSNKKEYSKLDKILLNPIFLFLLVAFMAWSVWDVSRSESSEELLMDKANELAQKFIITDGHIDVPWRLNKGGHEDLSVRTEGGDFDYVRAKEGGLDVPFMSIYVPSSYQVTGGAKAKADSLINMVQKMADDHPDKFEVAYSLANAEAIVAAGKIALPMGMENGAPIEGDLANVAYFHERGIRYITLTHAKDNAICDSSYDTTGTHQGLSDFGRDVVAEMNRVGVMVDISHVSDNAFYHVMDVTKVPAIASHSSCRHFTPDFERNMNDDMIKRLAENGGVIQINFGSTFLTKESQDKRKANQERVSAYAEKNNLEDDDEKIKAFAKRVSKRNPIFCDVTDAADHIDHVVSLVGVDHVGFGSDYDGVGDSLPYDLKDASDFPNLIYHLLKRGYSEEDIEKICYKNVWRVWKATEEFAQSQ</sequence>
<keyword evidence="1" id="KW-0812">Transmembrane</keyword>
<dbReference type="EMBL" id="UINC01001068">
    <property type="protein sequence ID" value="SUZ69648.1"/>
    <property type="molecule type" value="Genomic_DNA"/>
</dbReference>
<dbReference type="InterPro" id="IPR008257">
    <property type="entry name" value="Pept_M19"/>
</dbReference>
<dbReference type="PROSITE" id="PS51365">
    <property type="entry name" value="RENAL_DIPEPTIDASE_2"/>
    <property type="match status" value="1"/>
</dbReference>
<accession>A0A381PT09</accession>
<protein>
    <recommendedName>
        <fullName evidence="3">Membrane dipeptidase</fullName>
    </recommendedName>
</protein>
<dbReference type="AlphaFoldDB" id="A0A381PT09"/>
<evidence type="ECO:0000313" key="2">
    <source>
        <dbReference type="EMBL" id="SUZ69648.1"/>
    </source>
</evidence>
<evidence type="ECO:0000256" key="1">
    <source>
        <dbReference type="SAM" id="Phobius"/>
    </source>
</evidence>
<dbReference type="PANTHER" id="PTHR10443">
    <property type="entry name" value="MICROSOMAL DIPEPTIDASE"/>
    <property type="match status" value="1"/>
</dbReference>
<dbReference type="SUPFAM" id="SSF51556">
    <property type="entry name" value="Metallo-dependent hydrolases"/>
    <property type="match status" value="1"/>
</dbReference>
<gene>
    <name evidence="2" type="ORF">METZ01_LOCUS22502</name>
</gene>